<dbReference type="Proteomes" id="UP000193866">
    <property type="component" value="Unassembled WGS sequence"/>
</dbReference>
<evidence type="ECO:0000313" key="1">
    <source>
        <dbReference type="EMBL" id="ORW13182.1"/>
    </source>
</evidence>
<organism evidence="1 2">
    <name type="scientific">Mycolicibacter longobardus</name>
    <dbReference type="NCBI Taxonomy" id="1108812"/>
    <lineage>
        <taxon>Bacteria</taxon>
        <taxon>Bacillati</taxon>
        <taxon>Actinomycetota</taxon>
        <taxon>Actinomycetes</taxon>
        <taxon>Mycobacteriales</taxon>
        <taxon>Mycobacteriaceae</taxon>
        <taxon>Mycolicibacter</taxon>
    </lineage>
</organism>
<reference evidence="1 2" key="1">
    <citation type="submission" date="2016-01" db="EMBL/GenBank/DDBJ databases">
        <title>The new phylogeny of the genus Mycobacterium.</title>
        <authorList>
            <person name="Tarcisio F."/>
            <person name="Conor M."/>
            <person name="Antonella G."/>
            <person name="Elisabetta G."/>
            <person name="Giulia F.S."/>
            <person name="Sara T."/>
            <person name="Anna F."/>
            <person name="Clotilde B."/>
            <person name="Roberto B."/>
            <person name="Veronica D.S."/>
            <person name="Fabio R."/>
            <person name="Monica P."/>
            <person name="Olivier J."/>
            <person name="Enrico T."/>
            <person name="Nicola S."/>
        </authorList>
    </citation>
    <scope>NUCLEOTIDE SEQUENCE [LARGE SCALE GENOMIC DNA]</scope>
    <source>
        <strain evidence="1 2">DSM 45394</strain>
    </source>
</reference>
<gene>
    <name evidence="1" type="ORF">AWC16_05645</name>
</gene>
<proteinExistence type="predicted"/>
<sequence length="221" mass="23034">MREQNRFRRGFAVWVAALTGLSAAALGVVGISAHADRAAQREVTLISAADAAQQGLVAAQVGLDHDQFLNDVALQQNVYSWALEPIANGGLGLPDDSLLFPGSADEPADSLFNGAFSRFTEANLVGQALIQAELDHLLGVNQTLDVGGYETLIGQQLFDDLSGAGVAVDAVLAGDLDDLIDSGTLSGAGGFQDALIALQGDLMQTMWSDLFGMFSIADVTP</sequence>
<name>A0A1X1YQ51_9MYCO</name>
<keyword evidence="2" id="KW-1185">Reference proteome</keyword>
<dbReference type="RefSeq" id="WP_085263521.1">
    <property type="nucleotide sequence ID" value="NZ_JACKVG010000006.1"/>
</dbReference>
<evidence type="ECO:0000313" key="2">
    <source>
        <dbReference type="Proteomes" id="UP000193866"/>
    </source>
</evidence>
<protein>
    <submittedName>
        <fullName evidence="1">Uncharacterized protein</fullName>
    </submittedName>
</protein>
<accession>A0A1X1YQ51</accession>
<comment type="caution">
    <text evidence="1">The sequence shown here is derived from an EMBL/GenBank/DDBJ whole genome shotgun (WGS) entry which is preliminary data.</text>
</comment>
<dbReference type="OrthoDB" id="4762338at2"/>
<dbReference type="STRING" id="1108812.AWC16_05645"/>
<dbReference type="EMBL" id="LQPG01000009">
    <property type="protein sequence ID" value="ORW13182.1"/>
    <property type="molecule type" value="Genomic_DNA"/>
</dbReference>
<dbReference type="AlphaFoldDB" id="A0A1X1YQ51"/>